<dbReference type="PANTHER" id="PTHR10974:SF1">
    <property type="entry name" value="FI08016P-RELATED"/>
    <property type="match status" value="1"/>
</dbReference>
<comment type="caution">
    <text evidence="1">The sequence shown here is derived from an EMBL/GenBank/DDBJ whole genome shotgun (WGS) entry which is preliminary data.</text>
</comment>
<dbReference type="InterPro" id="IPR017850">
    <property type="entry name" value="Alkaline_phosphatase_core_sf"/>
</dbReference>
<reference evidence="1" key="1">
    <citation type="submission" date="2022-07" db="EMBL/GenBank/DDBJ databases">
        <title>Phylogenomic reconstructions and comparative analyses of Kickxellomycotina fungi.</title>
        <authorList>
            <person name="Reynolds N.K."/>
            <person name="Stajich J.E."/>
            <person name="Barry K."/>
            <person name="Grigoriev I.V."/>
            <person name="Crous P."/>
            <person name="Smith M.E."/>
        </authorList>
    </citation>
    <scope>NUCLEOTIDE SEQUENCE</scope>
    <source>
        <strain evidence="1">NBRC 32514</strain>
    </source>
</reference>
<dbReference type="EMBL" id="JANBOJ010000491">
    <property type="protein sequence ID" value="KAJ1719098.1"/>
    <property type="molecule type" value="Genomic_DNA"/>
</dbReference>
<dbReference type="Pfam" id="PF02995">
    <property type="entry name" value="DUF229"/>
    <property type="match status" value="1"/>
</dbReference>
<dbReference type="Gene3D" id="3.40.720.10">
    <property type="entry name" value="Alkaline Phosphatase, subunit A"/>
    <property type="match status" value="1"/>
</dbReference>
<dbReference type="GO" id="GO:0005615">
    <property type="term" value="C:extracellular space"/>
    <property type="evidence" value="ECO:0007669"/>
    <property type="project" value="TreeGrafter"/>
</dbReference>
<keyword evidence="2" id="KW-1185">Reference proteome</keyword>
<evidence type="ECO:0008006" key="3">
    <source>
        <dbReference type="Google" id="ProtNLM"/>
    </source>
</evidence>
<evidence type="ECO:0000313" key="1">
    <source>
        <dbReference type="EMBL" id="KAJ1719098.1"/>
    </source>
</evidence>
<proteinExistence type="predicted"/>
<feature type="non-terminal residue" evidence="1">
    <location>
        <position position="1"/>
    </location>
</feature>
<gene>
    <name evidence="1" type="ORF">LPJ53_006072</name>
</gene>
<evidence type="ECO:0000313" key="2">
    <source>
        <dbReference type="Proteomes" id="UP001149813"/>
    </source>
</evidence>
<organism evidence="1 2">
    <name type="scientific">Coemansia erecta</name>
    <dbReference type="NCBI Taxonomy" id="147472"/>
    <lineage>
        <taxon>Eukaryota</taxon>
        <taxon>Fungi</taxon>
        <taxon>Fungi incertae sedis</taxon>
        <taxon>Zoopagomycota</taxon>
        <taxon>Kickxellomycotina</taxon>
        <taxon>Kickxellomycetes</taxon>
        <taxon>Kickxellales</taxon>
        <taxon>Kickxellaceae</taxon>
        <taxon>Coemansia</taxon>
    </lineage>
</organism>
<dbReference type="Proteomes" id="UP001149813">
    <property type="component" value="Unassembled WGS sequence"/>
</dbReference>
<dbReference type="OrthoDB" id="413313at2759"/>
<dbReference type="AlphaFoldDB" id="A0A9W8CPH3"/>
<sequence length="387" mass="44323">QWPLRDKDMREVYNHLVLERTVRLPYSPDTPFVLNATTQAIVVRCDSSSKIVTRVSPSVHTLPDYVPPSNSDTRTSAVTPAAFHSVGSLHARHKRPNVVFLMLDAVSRRHFFRRLPKSANVLRSLERPGAHRLLELFRYHSVGFSTKNNTRAMYTGDILPIRRNPLPIWAYFRDRGYITARVETECDDWVKENVGSNFDDQDFAVSNRSLDYELASPFCMPEYFPNVGNPFGNFKGPFSIIARCLYGRYVHEWAFDHLTQLRLELRSPSNSRSHRNKPYMISATFMEGHEGSGEVLNTADDALSEFLESMRDKGELEDTVLVVAADHGLHMGLNFAYTQNGRIEHQNPFMAISVPEWLYQFAEEYQRDHGSEHISPFAANAQRLTTP</sequence>
<feature type="non-terminal residue" evidence="1">
    <location>
        <position position="387"/>
    </location>
</feature>
<name>A0A9W8CPH3_9FUNG</name>
<accession>A0A9W8CPH3</accession>
<dbReference type="PANTHER" id="PTHR10974">
    <property type="entry name" value="FI08016P-RELATED"/>
    <property type="match status" value="1"/>
</dbReference>
<protein>
    <recommendedName>
        <fullName evidence="3">Alkaline phosphatase-like protein</fullName>
    </recommendedName>
</protein>
<dbReference type="InterPro" id="IPR004245">
    <property type="entry name" value="DUF229"/>
</dbReference>
<dbReference type="SUPFAM" id="SSF53649">
    <property type="entry name" value="Alkaline phosphatase-like"/>
    <property type="match status" value="1"/>
</dbReference>